<evidence type="ECO:0000313" key="8">
    <source>
        <dbReference type="Proteomes" id="UP000794436"/>
    </source>
</evidence>
<evidence type="ECO:0000259" key="6">
    <source>
        <dbReference type="PROSITE" id="PS50011"/>
    </source>
</evidence>
<evidence type="ECO:0000256" key="4">
    <source>
        <dbReference type="SAM" id="MobiDB-lite"/>
    </source>
</evidence>
<feature type="region of interest" description="Disordered" evidence="4">
    <location>
        <begin position="46"/>
        <end position="91"/>
    </location>
</feature>
<dbReference type="InterPro" id="IPR008271">
    <property type="entry name" value="Ser/Thr_kinase_AS"/>
</dbReference>
<dbReference type="PROSITE" id="PS00108">
    <property type="entry name" value="PROTEIN_KINASE_ST"/>
    <property type="match status" value="1"/>
</dbReference>
<dbReference type="InterPro" id="IPR000719">
    <property type="entry name" value="Prot_kinase_dom"/>
</dbReference>
<dbReference type="Pfam" id="PF00069">
    <property type="entry name" value="Pkinase"/>
    <property type="match status" value="1"/>
</dbReference>
<name>A0A8K1CII2_PYTOL</name>
<feature type="compositionally biased region" description="Basic residues" evidence="4">
    <location>
        <begin position="78"/>
        <end position="91"/>
    </location>
</feature>
<keyword evidence="8" id="KW-1185">Reference proteome</keyword>
<dbReference type="SMART" id="SM00220">
    <property type="entry name" value="S_TKc"/>
    <property type="match status" value="1"/>
</dbReference>
<dbReference type="CDD" id="cd05117">
    <property type="entry name" value="STKc_CAMK"/>
    <property type="match status" value="1"/>
</dbReference>
<dbReference type="Pfam" id="PF00169">
    <property type="entry name" value="PH"/>
    <property type="match status" value="1"/>
</dbReference>
<dbReference type="PROSITE" id="PS00107">
    <property type="entry name" value="PROTEIN_KINASE_ATP"/>
    <property type="match status" value="1"/>
</dbReference>
<feature type="compositionally biased region" description="Low complexity" evidence="4">
    <location>
        <begin position="54"/>
        <end position="77"/>
    </location>
</feature>
<dbReference type="PROSITE" id="PS50011">
    <property type="entry name" value="PROTEIN_KINASE_DOM"/>
    <property type="match status" value="1"/>
</dbReference>
<protein>
    <recommendedName>
        <fullName evidence="9">Calmodulin</fullName>
    </recommendedName>
</protein>
<dbReference type="AlphaFoldDB" id="A0A8K1CII2"/>
<dbReference type="GO" id="GO:0005524">
    <property type="term" value="F:ATP binding"/>
    <property type="evidence" value="ECO:0007669"/>
    <property type="project" value="UniProtKB-UniRule"/>
</dbReference>
<evidence type="ECO:0000256" key="1">
    <source>
        <dbReference type="ARBA" id="ARBA00022741"/>
    </source>
</evidence>
<dbReference type="EMBL" id="SPLM01000040">
    <property type="protein sequence ID" value="TMW64221.1"/>
    <property type="molecule type" value="Genomic_DNA"/>
</dbReference>
<dbReference type="FunFam" id="1.10.510.10:FF:000571">
    <property type="entry name" value="Maternal embryonic leucine zipper kinase"/>
    <property type="match status" value="1"/>
</dbReference>
<dbReference type="InterPro" id="IPR017441">
    <property type="entry name" value="Protein_kinase_ATP_BS"/>
</dbReference>
<organism evidence="7 8">
    <name type="scientific">Pythium oligandrum</name>
    <name type="common">Mycoparasitic fungus</name>
    <dbReference type="NCBI Taxonomy" id="41045"/>
    <lineage>
        <taxon>Eukaryota</taxon>
        <taxon>Sar</taxon>
        <taxon>Stramenopiles</taxon>
        <taxon>Oomycota</taxon>
        <taxon>Peronosporomycetes</taxon>
        <taxon>Pythiales</taxon>
        <taxon>Pythiaceae</taxon>
        <taxon>Pythium</taxon>
    </lineage>
</organism>
<dbReference type="PANTHER" id="PTHR24347">
    <property type="entry name" value="SERINE/THREONINE-PROTEIN KINASE"/>
    <property type="match status" value="1"/>
</dbReference>
<dbReference type="SMART" id="SM00233">
    <property type="entry name" value="PH"/>
    <property type="match status" value="1"/>
</dbReference>
<sequence>MDLPAVRAPRLSWSRRLTNRLFQRYSLPEAPSPTAYKRFMTTHTAPLSGFSDESPSPHSVSTDDTPTTTPSSSTSSISRHKRHSHSFFHRRTAQVDRSRQVMLPHTITERQGGRDLWVTAPVISDELEKQGFRWRKKWKTRFVELNGRSISYYELSSSCSTKSSDAKDSTSRRGVKPRMSVYLSADALLEDIDDVTFAITPAMGERPWVLRARDAATKRKWCKAIFDCIDILNWLRHYTVGDVLGVGGNGVVRRLVDNRSGQEYAVKIIDAAKFRNRAAVVSEVEILRNITNDIRHPNLVKIHKVYEEQGKIYLVLDMCTGGELYDSIVSRGHYNEADAAKIMSQLMSALQALHKHNILHLDVKPENILLSSKDSSNAKIILTDFGLARMVNGKQNPLEAGKTMAGTIGYIAPEVIAAHQYTEAADVFSAGVILFILLVGYPPFTGDSEIETLLKIARGDFQFHAADWKHVSRPAMELVAKMLEVRPQDRITVDEVLQHPWIQNHEPNDETHTLNHTVERMQQFNFLRKTENMASCMATMLGETNEEDYLALMDVQAIDSMIRQLTPSGNDRMVVDKATIMARALGLSPHVDVQLFVLFLDHDHDGFINAPDFCNGVKAMREGHESFAKVVFAALVKMANSDAAALTLSGLRGALDELKCPESLVDALFKYLAEHPEETGAGLDSIGETEFAPLLPKFRFLGHLFLVKARDNVMAIARSATSNELPEIAEEIRESLMQADLSP</sequence>
<dbReference type="PROSITE" id="PS50003">
    <property type="entry name" value="PH_DOMAIN"/>
    <property type="match status" value="1"/>
</dbReference>
<dbReference type="Gene3D" id="3.30.200.20">
    <property type="entry name" value="Phosphorylase Kinase, domain 1"/>
    <property type="match status" value="1"/>
</dbReference>
<dbReference type="Gene3D" id="2.30.29.30">
    <property type="entry name" value="Pleckstrin-homology domain (PH domain)/Phosphotyrosine-binding domain (PTB)"/>
    <property type="match status" value="1"/>
</dbReference>
<dbReference type="PROSITE" id="PS00018">
    <property type="entry name" value="EF_HAND_1"/>
    <property type="match status" value="1"/>
</dbReference>
<evidence type="ECO:0000259" key="5">
    <source>
        <dbReference type="PROSITE" id="PS50003"/>
    </source>
</evidence>
<dbReference type="GO" id="GO:0004672">
    <property type="term" value="F:protein kinase activity"/>
    <property type="evidence" value="ECO:0007669"/>
    <property type="project" value="InterPro"/>
</dbReference>
<proteinExistence type="predicted"/>
<dbReference type="SUPFAM" id="SSF56112">
    <property type="entry name" value="Protein kinase-like (PK-like)"/>
    <property type="match status" value="1"/>
</dbReference>
<keyword evidence="2 3" id="KW-0067">ATP-binding</keyword>
<evidence type="ECO:0000256" key="2">
    <source>
        <dbReference type="ARBA" id="ARBA00022840"/>
    </source>
</evidence>
<dbReference type="CDD" id="cd00821">
    <property type="entry name" value="PH"/>
    <property type="match status" value="1"/>
</dbReference>
<dbReference type="InterPro" id="IPR011009">
    <property type="entry name" value="Kinase-like_dom_sf"/>
</dbReference>
<dbReference type="SUPFAM" id="SSF50729">
    <property type="entry name" value="PH domain-like"/>
    <property type="match status" value="1"/>
</dbReference>
<evidence type="ECO:0000313" key="7">
    <source>
        <dbReference type="EMBL" id="TMW64221.1"/>
    </source>
</evidence>
<gene>
    <name evidence="7" type="ORF">Poli38472_012843</name>
</gene>
<comment type="caution">
    <text evidence="7">The sequence shown here is derived from an EMBL/GenBank/DDBJ whole genome shotgun (WGS) entry which is preliminary data.</text>
</comment>
<feature type="binding site" evidence="3">
    <location>
        <position position="267"/>
    </location>
    <ligand>
        <name>ATP</name>
        <dbReference type="ChEBI" id="CHEBI:30616"/>
    </ligand>
</feature>
<dbReference type="InterPro" id="IPR011993">
    <property type="entry name" value="PH-like_dom_sf"/>
</dbReference>
<dbReference type="OrthoDB" id="40902at2759"/>
<keyword evidence="1 3" id="KW-0547">Nucleotide-binding</keyword>
<feature type="domain" description="PH" evidence="5">
    <location>
        <begin position="126"/>
        <end position="230"/>
    </location>
</feature>
<accession>A0A8K1CII2</accession>
<evidence type="ECO:0008006" key="9">
    <source>
        <dbReference type="Google" id="ProtNLM"/>
    </source>
</evidence>
<dbReference type="InterPro" id="IPR001849">
    <property type="entry name" value="PH_domain"/>
</dbReference>
<dbReference type="Gene3D" id="1.10.510.10">
    <property type="entry name" value="Transferase(Phosphotransferase) domain 1"/>
    <property type="match status" value="1"/>
</dbReference>
<dbReference type="InterPro" id="IPR018247">
    <property type="entry name" value="EF_Hand_1_Ca_BS"/>
</dbReference>
<evidence type="ECO:0000256" key="3">
    <source>
        <dbReference type="PROSITE-ProRule" id="PRU10141"/>
    </source>
</evidence>
<dbReference type="Proteomes" id="UP000794436">
    <property type="component" value="Unassembled WGS sequence"/>
</dbReference>
<reference evidence="7" key="1">
    <citation type="submission" date="2019-03" db="EMBL/GenBank/DDBJ databases">
        <title>Long read genome sequence of the mycoparasitic Pythium oligandrum ATCC 38472 isolated from sugarbeet rhizosphere.</title>
        <authorList>
            <person name="Gaulin E."/>
        </authorList>
    </citation>
    <scope>NUCLEOTIDE SEQUENCE</scope>
    <source>
        <strain evidence="7">ATCC 38472_TT</strain>
    </source>
</reference>
<feature type="domain" description="Protein kinase" evidence="6">
    <location>
        <begin position="238"/>
        <end position="502"/>
    </location>
</feature>